<name>A0A8S1LF42_9CILI</name>
<reference evidence="4" key="1">
    <citation type="submission" date="2021-01" db="EMBL/GenBank/DDBJ databases">
        <authorList>
            <consortium name="Genoscope - CEA"/>
            <person name="William W."/>
        </authorList>
    </citation>
    <scope>NUCLEOTIDE SEQUENCE</scope>
</reference>
<keyword evidence="1" id="KW-0732">Signal</keyword>
<dbReference type="Pfam" id="PF13948">
    <property type="entry name" value="DUF4215"/>
    <property type="match status" value="1"/>
</dbReference>
<comment type="caution">
    <text evidence="4">The sequence shown here is derived from an EMBL/GenBank/DDBJ whole genome shotgun (WGS) entry which is preliminary data.</text>
</comment>
<evidence type="ECO:0000256" key="3">
    <source>
        <dbReference type="ARBA" id="ARBA00023157"/>
    </source>
</evidence>
<organism evidence="4 5">
    <name type="scientific">Paramecium sonneborni</name>
    <dbReference type="NCBI Taxonomy" id="65129"/>
    <lineage>
        <taxon>Eukaryota</taxon>
        <taxon>Sar</taxon>
        <taxon>Alveolata</taxon>
        <taxon>Ciliophora</taxon>
        <taxon>Intramacronucleata</taxon>
        <taxon>Oligohymenophorea</taxon>
        <taxon>Peniculida</taxon>
        <taxon>Parameciidae</taxon>
        <taxon>Paramecium</taxon>
    </lineage>
</organism>
<dbReference type="Proteomes" id="UP000692954">
    <property type="component" value="Unassembled WGS sequence"/>
</dbReference>
<dbReference type="OrthoDB" id="323550at2759"/>
<protein>
    <submittedName>
        <fullName evidence="4">Uncharacterized protein</fullName>
    </submittedName>
</protein>
<gene>
    <name evidence="4" type="ORF">PSON_ATCC_30995.1.T0190417</name>
</gene>
<keyword evidence="3" id="KW-1015">Disulfide bond</keyword>
<evidence type="ECO:0000313" key="5">
    <source>
        <dbReference type="Proteomes" id="UP000692954"/>
    </source>
</evidence>
<evidence type="ECO:0000256" key="1">
    <source>
        <dbReference type="ARBA" id="ARBA00022729"/>
    </source>
</evidence>
<proteinExistence type="predicted"/>
<accession>A0A8S1LF42</accession>
<dbReference type="AlphaFoldDB" id="A0A8S1LF42"/>
<evidence type="ECO:0000313" key="4">
    <source>
        <dbReference type="EMBL" id="CAD8064965.1"/>
    </source>
</evidence>
<evidence type="ECO:0000256" key="2">
    <source>
        <dbReference type="ARBA" id="ARBA00022737"/>
    </source>
</evidence>
<keyword evidence="5" id="KW-1185">Reference proteome</keyword>
<dbReference type="EMBL" id="CAJJDN010000019">
    <property type="protein sequence ID" value="CAD8064965.1"/>
    <property type="molecule type" value="Genomic_DNA"/>
</dbReference>
<keyword evidence="2" id="KW-0677">Repeat</keyword>
<dbReference type="InterPro" id="IPR011936">
    <property type="entry name" value="Myxo_disulph_rpt"/>
</dbReference>
<sequence>MFRIILRQFQRVLEYKKILKKMDQHVNVKWVLHTKMNLKYALLVIKLVQLAFESQLMAVQIVILIYIKFSEGQNMSVNLAIMNQIIFVKIVPLLKIVIDLTKCYNLYNGNQLLWHTDVCSNCDIGYELILNRCQFQCEDFRLSNLFEEYEDGNYNLDDLCYNCKFQCPKHCLTCNSTTTLPYPDIWDDGIITGDEEYEDGNNIQYDGYYQQIVQNVSHLDGWLIHQSNYGHSKNNVEIVQQLEMNNIFLVQLVAHPVIILSINVKVVNKQDMLLKNIIVEIFVEMDQQQMVFIEYCHDGNNNRSSKCNSDSSACAFGYYQQSNQNVSGDKIMQLMKYVNQEISYLKEDARIVQQDVRSLAKL</sequence>